<proteinExistence type="predicted"/>
<dbReference type="RefSeq" id="WP_037521839.1">
    <property type="nucleotide sequence ID" value="NZ_DAIQKB010000025.1"/>
</dbReference>
<dbReference type="EMBL" id="JGVR01000030">
    <property type="protein sequence ID" value="KEZ16649.1"/>
    <property type="molecule type" value="Genomic_DNA"/>
</dbReference>
<evidence type="ECO:0000313" key="1">
    <source>
        <dbReference type="EMBL" id="KEZ16649.1"/>
    </source>
</evidence>
<protein>
    <submittedName>
        <fullName evidence="1">Uncharacterized protein</fullName>
    </submittedName>
</protein>
<organism evidence="1 2">
    <name type="scientific">Sphingobium yanoikuyae</name>
    <name type="common">Sphingomonas yanoikuyae</name>
    <dbReference type="NCBI Taxonomy" id="13690"/>
    <lineage>
        <taxon>Bacteria</taxon>
        <taxon>Pseudomonadati</taxon>
        <taxon>Pseudomonadota</taxon>
        <taxon>Alphaproteobacteria</taxon>
        <taxon>Sphingomonadales</taxon>
        <taxon>Sphingomonadaceae</taxon>
        <taxon>Sphingobium</taxon>
    </lineage>
</organism>
<evidence type="ECO:0000313" key="2">
    <source>
        <dbReference type="Proteomes" id="UP000028534"/>
    </source>
</evidence>
<reference evidence="1 2" key="1">
    <citation type="submission" date="2014-03" db="EMBL/GenBank/DDBJ databases">
        <title>Genome sequence of Sphingobium yanoikuyae B1.</title>
        <authorList>
            <person name="Gan H.M."/>
            <person name="Gan H.Y."/>
            <person name="Savka M.A."/>
        </authorList>
    </citation>
    <scope>NUCLEOTIDE SEQUENCE [LARGE SCALE GENOMIC DNA]</scope>
    <source>
        <strain evidence="1 2">B1</strain>
    </source>
</reference>
<comment type="caution">
    <text evidence="1">The sequence shown here is derived from an EMBL/GenBank/DDBJ whole genome shotgun (WGS) entry which is preliminary data.</text>
</comment>
<name>A0A084EFA7_SPHYA</name>
<dbReference type="PATRIC" id="fig|13690.10.peg.4189"/>
<sequence length="276" mass="31356">MLLEDHKRRVARLLRGERKITDLHSLFSDLRMHQPGRASVQEIGHFAAHRHERDAGISLARANDIQTSARLWHLQLNGAKPNAEHLEEAGRANLRIIPDDRIKERLGISRQTAEQSFNKAIRKFKADRTLKEREFKVLKVFGLSMMWQFAFSDMTLWRDFVDLLVEEGSLADDCRHSFEPVSTFVSLYALNIMHGARLKMADGKRAQLTLSVSEECGFLRIKAEIPVSDTPKPITTSVPMFESTLMAGEYCDPRILTIIDEPIPAEIDGNRLVALG</sequence>
<dbReference type="Proteomes" id="UP000028534">
    <property type="component" value="Unassembled WGS sequence"/>
</dbReference>
<gene>
    <name evidence="1" type="ORF">CP98_04078</name>
</gene>
<dbReference type="eggNOG" id="ENOG50344EJ">
    <property type="taxonomic scope" value="Bacteria"/>
</dbReference>
<accession>A0A084EFA7</accession>
<dbReference type="AlphaFoldDB" id="A0A084EFA7"/>